<keyword evidence="2" id="KW-0812">Transmembrane</keyword>
<dbReference type="EMBL" id="CP024932">
    <property type="protein sequence ID" value="ATZ08549.1"/>
    <property type="molecule type" value="Genomic_DNA"/>
</dbReference>
<evidence type="ECO:0000313" key="5">
    <source>
        <dbReference type="Proteomes" id="UP000231994"/>
    </source>
</evidence>
<evidence type="ECO:0000256" key="1">
    <source>
        <dbReference type="SAM" id="MobiDB-lite"/>
    </source>
</evidence>
<proteinExistence type="predicted"/>
<protein>
    <submittedName>
        <fullName evidence="4">DUF1524 domain-containing protein</fullName>
    </submittedName>
</protein>
<reference evidence="4 5" key="1">
    <citation type="submission" date="2017-11" db="EMBL/GenBank/DDBJ databases">
        <title>Whole genome sequencing of cultured pathogen.</title>
        <authorList>
            <person name="Hoffmann M."/>
            <person name="Sanchez M."/>
            <person name="Timme R."/>
            <person name="Nudel K."/>
            <person name="Bry L."/>
        </authorList>
    </citation>
    <scope>NUCLEOTIDE SEQUENCE [LARGE SCALE GENOMIC DNA]</scope>
    <source>
        <strain evidence="4 5">216</strain>
    </source>
</reference>
<dbReference type="InterPro" id="IPR011089">
    <property type="entry name" value="GmrSD_C"/>
</dbReference>
<evidence type="ECO:0000256" key="2">
    <source>
        <dbReference type="SAM" id="Phobius"/>
    </source>
</evidence>
<organism evidence="4 5">
    <name type="scientific">Corynebacterium striatum</name>
    <dbReference type="NCBI Taxonomy" id="43770"/>
    <lineage>
        <taxon>Bacteria</taxon>
        <taxon>Bacillati</taxon>
        <taxon>Actinomycetota</taxon>
        <taxon>Actinomycetes</taxon>
        <taxon>Mycobacteriales</taxon>
        <taxon>Corynebacteriaceae</taxon>
        <taxon>Corynebacterium</taxon>
    </lineage>
</organism>
<gene>
    <name evidence="4" type="ORF">A9D01_07090</name>
</gene>
<keyword evidence="2" id="KW-1133">Transmembrane helix</keyword>
<evidence type="ECO:0000313" key="4">
    <source>
        <dbReference type="EMBL" id="ATZ08549.1"/>
    </source>
</evidence>
<feature type="domain" description="GmrSD restriction endonucleases C-terminal" evidence="3">
    <location>
        <begin position="113"/>
        <end position="252"/>
    </location>
</feature>
<dbReference type="Pfam" id="PF07510">
    <property type="entry name" value="GmrSD_C"/>
    <property type="match status" value="1"/>
</dbReference>
<keyword evidence="2" id="KW-0472">Membrane</keyword>
<name>A0ABC8CL39_CORST</name>
<feature type="compositionally biased region" description="Low complexity" evidence="1">
    <location>
        <begin position="34"/>
        <end position="59"/>
    </location>
</feature>
<sequence length="258" mass="27722">MAARSPFRPYYVVGILNLIVAALVIFGATLDAPTSSTSATAPNTPAAPAPATASDAAPAAPEPPAAPAPNPALEQLTALPVKGRAPKTGYERKQFGQAWSDDVTVEFGHNGCDTRNDILRRDLVDITLKENTHDCVVLTGTLHDPYSGTDISFQRGQGTSELVQIDHIVPLADAWQKGAQEWSPEKRRDFANDPRNLLAVDGPLNQQKSAGDAATWLPPSKEYRCTYAQKIIEVKATYGLWVTQAEYDALATQLATCP</sequence>
<dbReference type="PANTHER" id="PTHR24094:SF15">
    <property type="entry name" value="AMP-DEPENDENT SYNTHETASE_LIGASE DOMAIN-CONTAINING PROTEIN-RELATED"/>
    <property type="match status" value="1"/>
</dbReference>
<feature type="compositionally biased region" description="Pro residues" evidence="1">
    <location>
        <begin position="60"/>
        <end position="70"/>
    </location>
</feature>
<feature type="transmembrane region" description="Helical" evidence="2">
    <location>
        <begin position="12"/>
        <end position="30"/>
    </location>
</feature>
<dbReference type="Proteomes" id="UP000231994">
    <property type="component" value="Chromosome"/>
</dbReference>
<accession>A0ABC8CL39</accession>
<evidence type="ECO:0000259" key="3">
    <source>
        <dbReference type="Pfam" id="PF07510"/>
    </source>
</evidence>
<dbReference type="RefSeq" id="WP_049063366.1">
    <property type="nucleotide sequence ID" value="NZ_CAXOII010000011.1"/>
</dbReference>
<dbReference type="PANTHER" id="PTHR24094">
    <property type="entry name" value="SECRETED PROTEIN"/>
    <property type="match status" value="1"/>
</dbReference>
<feature type="region of interest" description="Disordered" evidence="1">
    <location>
        <begin position="34"/>
        <end position="71"/>
    </location>
</feature>
<dbReference type="AlphaFoldDB" id="A0ABC8CL39"/>